<feature type="binding site" evidence="10">
    <location>
        <position position="128"/>
    </location>
    <ligand>
        <name>Mn(2+)</name>
        <dbReference type="ChEBI" id="CHEBI:29035"/>
        <label>1</label>
    </ligand>
</feature>
<dbReference type="UniPathway" id="UPA00158">
    <property type="reaction ID" value="UER00270"/>
</dbReference>
<dbReference type="PANTHER" id="PTHR43782">
    <property type="entry name" value="ARGINASE"/>
    <property type="match status" value="1"/>
</dbReference>
<comment type="similarity">
    <text evidence="11 12">Belongs to the arginase family.</text>
</comment>
<evidence type="ECO:0000256" key="11">
    <source>
        <dbReference type="PROSITE-ProRule" id="PRU00742"/>
    </source>
</evidence>
<protein>
    <recommendedName>
        <fullName evidence="3 13">Arginase</fullName>
        <ecNumber evidence="2 13">3.5.3.1</ecNumber>
    </recommendedName>
</protein>
<evidence type="ECO:0000256" key="2">
    <source>
        <dbReference type="ARBA" id="ARBA00012168"/>
    </source>
</evidence>
<dbReference type="InterPro" id="IPR006035">
    <property type="entry name" value="Ureohydrolase"/>
</dbReference>
<evidence type="ECO:0000256" key="5">
    <source>
        <dbReference type="ARBA" id="ARBA00022503"/>
    </source>
</evidence>
<name>A0A5K3ES52_MESCO</name>
<proteinExistence type="inferred from homology"/>
<organism evidence="14">
    <name type="scientific">Mesocestoides corti</name>
    <name type="common">Flatworm</name>
    <dbReference type="NCBI Taxonomy" id="53468"/>
    <lineage>
        <taxon>Eukaryota</taxon>
        <taxon>Metazoa</taxon>
        <taxon>Spiralia</taxon>
        <taxon>Lophotrochozoa</taxon>
        <taxon>Platyhelminthes</taxon>
        <taxon>Cestoda</taxon>
        <taxon>Eucestoda</taxon>
        <taxon>Cyclophyllidea</taxon>
        <taxon>Mesocestoididae</taxon>
        <taxon>Mesocestoides</taxon>
    </lineage>
</organism>
<dbReference type="AlphaFoldDB" id="A0A5K3ES52"/>
<feature type="binding site" evidence="10">
    <location>
        <position position="105"/>
    </location>
    <ligand>
        <name>Mn(2+)</name>
        <dbReference type="ChEBI" id="CHEBI:29035"/>
        <label>1</label>
    </ligand>
</feature>
<dbReference type="InterPro" id="IPR023696">
    <property type="entry name" value="Ureohydrolase_dom_sf"/>
</dbReference>
<dbReference type="FunFam" id="3.40.800.10:FF:000012">
    <property type="entry name" value="Arginase"/>
    <property type="match status" value="1"/>
</dbReference>
<dbReference type="PROSITE" id="PS01053">
    <property type="entry name" value="ARGINASE_1"/>
    <property type="match status" value="1"/>
</dbReference>
<evidence type="ECO:0000256" key="6">
    <source>
        <dbReference type="ARBA" id="ARBA00022723"/>
    </source>
</evidence>
<dbReference type="PRINTS" id="PR00116">
    <property type="entry name" value="ARGINASE"/>
</dbReference>
<dbReference type="NCBIfam" id="TIGR01229">
    <property type="entry name" value="rocF_arginase"/>
    <property type="match status" value="1"/>
</dbReference>
<feature type="binding site" evidence="10">
    <location>
        <position position="130"/>
    </location>
    <ligand>
        <name>Mn(2+)</name>
        <dbReference type="ChEBI" id="CHEBI:29035"/>
        <label>1</label>
    </ligand>
</feature>
<reference evidence="14" key="1">
    <citation type="submission" date="2019-11" db="UniProtKB">
        <authorList>
            <consortium name="WormBaseParasite"/>
        </authorList>
    </citation>
    <scope>IDENTIFICATION</scope>
</reference>
<evidence type="ECO:0000256" key="3">
    <source>
        <dbReference type="ARBA" id="ARBA00018123"/>
    </source>
</evidence>
<dbReference type="PIRSF" id="PIRSF036979">
    <property type="entry name" value="Arginase"/>
    <property type="match status" value="1"/>
</dbReference>
<dbReference type="GO" id="GO:0005829">
    <property type="term" value="C:cytosol"/>
    <property type="evidence" value="ECO:0007669"/>
    <property type="project" value="TreeGrafter"/>
</dbReference>
<dbReference type="GO" id="GO:0005634">
    <property type="term" value="C:nucleus"/>
    <property type="evidence" value="ECO:0007669"/>
    <property type="project" value="TreeGrafter"/>
</dbReference>
<dbReference type="InterPro" id="IPR014033">
    <property type="entry name" value="Arginase"/>
</dbReference>
<evidence type="ECO:0000256" key="1">
    <source>
        <dbReference type="ARBA" id="ARBA00005098"/>
    </source>
</evidence>
<feature type="binding site" evidence="10">
    <location>
        <position position="239"/>
    </location>
    <ligand>
        <name>Mn(2+)</name>
        <dbReference type="ChEBI" id="CHEBI:29035"/>
        <label>1</label>
    </ligand>
</feature>
<dbReference type="GO" id="GO:0004053">
    <property type="term" value="F:arginase activity"/>
    <property type="evidence" value="ECO:0007669"/>
    <property type="project" value="UniProtKB-EC"/>
</dbReference>
<keyword evidence="8 10" id="KW-0464">Manganese</keyword>
<dbReference type="Pfam" id="PF00491">
    <property type="entry name" value="Arginase"/>
    <property type="match status" value="1"/>
</dbReference>
<accession>A0A5K3ES52</accession>
<evidence type="ECO:0000256" key="7">
    <source>
        <dbReference type="ARBA" id="ARBA00022801"/>
    </source>
</evidence>
<dbReference type="GO" id="GO:0000050">
    <property type="term" value="P:urea cycle"/>
    <property type="evidence" value="ECO:0007669"/>
    <property type="project" value="UniProtKB-UniPathway"/>
</dbReference>
<evidence type="ECO:0000256" key="13">
    <source>
        <dbReference type="RuleBase" id="RU361159"/>
    </source>
</evidence>
<keyword evidence="7 12" id="KW-0378">Hydrolase</keyword>
<dbReference type="WBParaSite" id="MCU_002303-RA">
    <property type="protein sequence ID" value="MCU_002303-RA"/>
    <property type="gene ID" value="MCU_002303"/>
</dbReference>
<dbReference type="GO" id="GO:0030145">
    <property type="term" value="F:manganese ion binding"/>
    <property type="evidence" value="ECO:0007669"/>
    <property type="project" value="TreeGrafter"/>
</dbReference>
<evidence type="ECO:0000256" key="10">
    <source>
        <dbReference type="PIRSR" id="PIRSR036979-1"/>
    </source>
</evidence>
<keyword evidence="4 13" id="KW-0835">Urea cycle</keyword>
<dbReference type="SUPFAM" id="SSF52768">
    <property type="entry name" value="Arginase/deacetylase"/>
    <property type="match status" value="1"/>
</dbReference>
<evidence type="ECO:0000256" key="4">
    <source>
        <dbReference type="ARBA" id="ARBA00022436"/>
    </source>
</evidence>
<feature type="binding site" evidence="10">
    <location>
        <position position="237"/>
    </location>
    <ligand>
        <name>Mn(2+)</name>
        <dbReference type="ChEBI" id="CHEBI:29035"/>
        <label>1</label>
    </ligand>
</feature>
<comment type="cofactor">
    <cofactor evidence="10 13">
        <name>Mn(2+)</name>
        <dbReference type="ChEBI" id="CHEBI:29035"/>
    </cofactor>
    <text evidence="10 13">Binds 2 manganese ions per subunit.</text>
</comment>
<dbReference type="PANTHER" id="PTHR43782:SF3">
    <property type="entry name" value="ARGINASE"/>
    <property type="match status" value="1"/>
</dbReference>
<dbReference type="InterPro" id="IPR020855">
    <property type="entry name" value="Ureohydrolase_Mn_BS"/>
</dbReference>
<comment type="catalytic activity">
    <reaction evidence="9 13">
        <text>L-arginine + H2O = urea + L-ornithine</text>
        <dbReference type="Rhea" id="RHEA:20569"/>
        <dbReference type="ChEBI" id="CHEBI:15377"/>
        <dbReference type="ChEBI" id="CHEBI:16199"/>
        <dbReference type="ChEBI" id="CHEBI:32682"/>
        <dbReference type="ChEBI" id="CHEBI:46911"/>
        <dbReference type="EC" id="3.5.3.1"/>
    </reaction>
</comment>
<evidence type="ECO:0000256" key="9">
    <source>
        <dbReference type="ARBA" id="ARBA00047391"/>
    </source>
</evidence>
<evidence type="ECO:0000313" key="14">
    <source>
        <dbReference type="WBParaSite" id="MCU_002303-RA"/>
    </source>
</evidence>
<evidence type="ECO:0000256" key="8">
    <source>
        <dbReference type="ARBA" id="ARBA00023211"/>
    </source>
</evidence>
<keyword evidence="5 13" id="KW-0056">Arginine metabolism</keyword>
<comment type="pathway">
    <text evidence="1 13">Nitrogen metabolism; urea cycle; L-ornithine and urea from L-arginine: step 1/1.</text>
</comment>
<dbReference type="CDD" id="cd09989">
    <property type="entry name" value="Arginase"/>
    <property type="match status" value="1"/>
</dbReference>
<dbReference type="Gene3D" id="3.40.800.10">
    <property type="entry name" value="Ureohydrolase domain"/>
    <property type="match status" value="1"/>
</dbReference>
<sequence length="311" mass="33398">MGNVPSKQPASVGVVGAAFNKGQDKDGVQNGPATLRGGGLQEALNATGAKVTDYGDVTQPIANEPDKILNCSNQRALIKSTLEIAEAVEKSVSENDLTLILGGDHSLGTGSITGHFRAYPNSFVVWVDAHADINTPEASESSHTHGMPLAFIVKETNQLVPQVQGFEKIKPALAASQLIYIGLRDVDKTELKFLKEFSITYFDMHDVKKLGIECVMDIVLRIIAERRPHCKIHLSFDIDALDPSFAPSTGTPVPGGLTLKEGKYICRTLAQTGQLKSMDMAEVNPALGSPEDVKTTVESATELLKSALLYQ</sequence>
<keyword evidence="6 10" id="KW-0479">Metal-binding</keyword>
<dbReference type="EC" id="3.5.3.1" evidence="2 13"/>
<dbReference type="PROSITE" id="PS51409">
    <property type="entry name" value="ARGINASE_2"/>
    <property type="match status" value="1"/>
</dbReference>
<evidence type="ECO:0000256" key="12">
    <source>
        <dbReference type="RuleBase" id="RU003684"/>
    </source>
</evidence>
<feature type="binding site" evidence="10">
    <location>
        <position position="132"/>
    </location>
    <ligand>
        <name>Mn(2+)</name>
        <dbReference type="ChEBI" id="CHEBI:29035"/>
        <label>1</label>
    </ligand>
</feature>
<dbReference type="GO" id="GO:0006525">
    <property type="term" value="P:arginine metabolic process"/>
    <property type="evidence" value="ECO:0007669"/>
    <property type="project" value="UniProtKB-KW"/>
</dbReference>